<feature type="coiled-coil region" evidence="2">
    <location>
        <begin position="715"/>
        <end position="742"/>
    </location>
</feature>
<name>A0A6P6TJH4_COFAR</name>
<gene>
    <name evidence="6 7 8 9 10 11" type="primary">LOC113701665</name>
</gene>
<evidence type="ECO:0000313" key="6">
    <source>
        <dbReference type="RefSeq" id="XP_027078224.2"/>
    </source>
</evidence>
<accession>A0A6P6TJJ3</accession>
<feature type="domain" description="NAB" evidence="4">
    <location>
        <begin position="10"/>
        <end position="90"/>
    </location>
</feature>
<evidence type="ECO:0000313" key="11">
    <source>
        <dbReference type="RefSeq" id="XP_071915627.1"/>
    </source>
</evidence>
<feature type="compositionally biased region" description="Basic and acidic residues" evidence="3">
    <location>
        <begin position="308"/>
        <end position="326"/>
    </location>
</feature>
<proteinExistence type="predicted"/>
<dbReference type="GeneID" id="113701665"/>
<dbReference type="InterPro" id="IPR056888">
    <property type="entry name" value="NET2A-D/KIP1-like_dom"/>
</dbReference>
<dbReference type="Proteomes" id="UP001652660">
    <property type="component" value="Chromosome 7e"/>
</dbReference>
<dbReference type="AlphaFoldDB" id="A0A6P6TJH4"/>
<feature type="compositionally biased region" description="Basic and acidic residues" evidence="3">
    <location>
        <begin position="484"/>
        <end position="501"/>
    </location>
</feature>
<feature type="coiled-coil region" evidence="2">
    <location>
        <begin position="254"/>
        <end position="295"/>
    </location>
</feature>
<dbReference type="PANTHER" id="PTHR31631">
    <property type="entry name" value="PROTEIN NETWORKED 2D"/>
    <property type="match status" value="1"/>
</dbReference>
<accession>A0A6P6TJH4</accession>
<dbReference type="PROSITE" id="PS51774">
    <property type="entry name" value="NAB"/>
    <property type="match status" value="1"/>
</dbReference>
<feature type="coiled-coil region" evidence="2">
    <location>
        <begin position="351"/>
        <end position="448"/>
    </location>
</feature>
<dbReference type="Pfam" id="PF24918">
    <property type="entry name" value="NET2A_C"/>
    <property type="match status" value="1"/>
</dbReference>
<evidence type="ECO:0000313" key="8">
    <source>
        <dbReference type="RefSeq" id="XP_027078226.2"/>
    </source>
</evidence>
<dbReference type="RefSeq" id="XP_027078226.2">
    <property type="nucleotide sequence ID" value="XM_027222425.2"/>
</dbReference>
<dbReference type="OrthoDB" id="686813at2759"/>
<dbReference type="InterPro" id="IPR056889">
    <property type="entry name" value="NET2A-D/KIP1-like_C"/>
</dbReference>
<dbReference type="PANTHER" id="PTHR31631:SF0">
    <property type="entry name" value="PROTEIN NETWORKED 2D"/>
    <property type="match status" value="1"/>
</dbReference>
<evidence type="ECO:0000313" key="9">
    <source>
        <dbReference type="RefSeq" id="XP_027078227.2"/>
    </source>
</evidence>
<reference evidence="6 7" key="2">
    <citation type="submission" date="2025-05" db="UniProtKB">
        <authorList>
            <consortium name="RefSeq"/>
        </authorList>
    </citation>
    <scope>IDENTIFICATION</scope>
    <source>
        <tissue evidence="6 7">Leaves</tissue>
    </source>
</reference>
<feature type="region of interest" description="Disordered" evidence="3">
    <location>
        <begin position="470"/>
        <end position="522"/>
    </location>
</feature>
<keyword evidence="5" id="KW-1185">Reference proteome</keyword>
<dbReference type="Pfam" id="PF07765">
    <property type="entry name" value="KIP1"/>
    <property type="match status" value="1"/>
</dbReference>
<dbReference type="Pfam" id="PF25014">
    <property type="entry name" value="NET2A"/>
    <property type="match status" value="1"/>
</dbReference>
<protein>
    <submittedName>
        <fullName evidence="6 7">Kinase-interacting protein 1</fullName>
    </submittedName>
</protein>
<dbReference type="RefSeq" id="XP_071915627.1">
    <property type="nucleotide sequence ID" value="XM_072059526.1"/>
</dbReference>
<evidence type="ECO:0000256" key="2">
    <source>
        <dbReference type="SAM" id="Coils"/>
    </source>
</evidence>
<dbReference type="RefSeq" id="XP_027078228.2">
    <property type="nucleotide sequence ID" value="XM_027222427.2"/>
</dbReference>
<evidence type="ECO:0000313" key="5">
    <source>
        <dbReference type="Proteomes" id="UP001652660"/>
    </source>
</evidence>
<sequence>MLQRAASNAYSWWVASHIRTKQSKWLEQNLQDMEEKVQYILKLIEEDGDSFAKRAEMYYKKRPELITFVEESYRAFRALAERYDHLSTELQNANNTLATLFPDQIQLAMDDEDDFSSPKLPKGFPQVLNANAPTVPKVPKAPIRDWKGLINASKNLKAKKLSMADEAKRTDAKSGLTKSEAFAEIDKLQKDILGLQTVKEFVKSSYQSGLSKYWGIENQIMEKQQRVCSLQDEFGVDKVIEDNEARTLMAEAALKSCQETLVQLQEKQEKFNQEAREEYKKIEDARKKLKSIRREFLHDQTIDEEEKANEKEDKSATAGDKAERSNQEVGGAIKEIQVKGIEVGSLGSLTVSQLAEKIDDLVNKVINLETAVSSQTVLIDRMKTEADELHSQIRVLEEDKANLIHDTQNLNTRVKKIEDKLHGIQDLNQNVEKQNNHLQTNFAEARSSLGHLSEKLNSVKPDEEIEITTITTERSDPANAVDDAECRTSNSEDIKDIKEQDSGESVNDQGQEGHKAAKKTVTFQNPIAKIRVDENNAAKKGDLSSAGSKVETEKKDDFNWQQMLLSGMEDKEKILLAEYTTILRNYKDTKKKLTDMEKARNHQFELALQIRGLRVTVAKRDEEIRCLRKRLDAQQGEGRDVKEDDRILKPEAGSTEDLASDVPLVDNEDEAIKSILMEQPMVMSQVEEKLRMEIDAILDENLDFWLRFSTTFHQVQKFRTTVQDLEQEISILKEKKKQEESASDLKSEVRPIYKHLKEIRAELTVWLERSVVLKAELERRFSSLCSIQERITTALKEGVEDEEIRFSSHQAAKFQGEILNMKQENNMVSAELQAGADHVSKLQTEIDKTLRMLDEEFELTVNNQPQLTHTASRSKIPLRSFIFGTKLKKQKHSIFSFNRKYQTLRAGLPL</sequence>
<feature type="region of interest" description="Disordered" evidence="3">
    <location>
        <begin position="300"/>
        <end position="328"/>
    </location>
</feature>
<keyword evidence="1 2" id="KW-0175">Coiled coil</keyword>
<organism evidence="5 9">
    <name type="scientific">Coffea arabica</name>
    <name type="common">Arabian coffee</name>
    <dbReference type="NCBI Taxonomy" id="13443"/>
    <lineage>
        <taxon>Eukaryota</taxon>
        <taxon>Viridiplantae</taxon>
        <taxon>Streptophyta</taxon>
        <taxon>Embryophyta</taxon>
        <taxon>Tracheophyta</taxon>
        <taxon>Spermatophyta</taxon>
        <taxon>Magnoliopsida</taxon>
        <taxon>eudicotyledons</taxon>
        <taxon>Gunneridae</taxon>
        <taxon>Pentapetalae</taxon>
        <taxon>asterids</taxon>
        <taxon>lamiids</taxon>
        <taxon>Gentianales</taxon>
        <taxon>Rubiaceae</taxon>
        <taxon>Ixoroideae</taxon>
        <taxon>Gardenieae complex</taxon>
        <taxon>Bertiereae - Coffeeae clade</taxon>
        <taxon>Coffeeae</taxon>
        <taxon>Coffea</taxon>
    </lineage>
</organism>
<evidence type="ECO:0000313" key="7">
    <source>
        <dbReference type="RefSeq" id="XP_027078225.2"/>
    </source>
</evidence>
<dbReference type="GO" id="GO:0016301">
    <property type="term" value="F:kinase activity"/>
    <property type="evidence" value="ECO:0007669"/>
    <property type="project" value="UniProtKB-KW"/>
</dbReference>
<dbReference type="RefSeq" id="XP_027078224.2">
    <property type="nucleotide sequence ID" value="XM_027222423.2"/>
</dbReference>
<evidence type="ECO:0000256" key="3">
    <source>
        <dbReference type="SAM" id="MobiDB-lite"/>
    </source>
</evidence>
<evidence type="ECO:0000256" key="1">
    <source>
        <dbReference type="ARBA" id="ARBA00023054"/>
    </source>
</evidence>
<evidence type="ECO:0000313" key="10">
    <source>
        <dbReference type="RefSeq" id="XP_027078228.2"/>
    </source>
</evidence>
<keyword evidence="6 7" id="KW-0808">Transferase</keyword>
<reference evidence="5" key="1">
    <citation type="journal article" date="2025" name="Foods">
        <title>Unveiling the Microbial Signatures of Arabica Coffee Cherries: Insights into Ripeness Specific Diversity, Functional Traits, and Implications for Quality and Safety.</title>
        <authorList>
            <consortium name="RefSeq"/>
            <person name="Tenea G.N."/>
            <person name="Cifuentes V."/>
            <person name="Reyes P."/>
            <person name="Cevallos-Vallejos M."/>
        </authorList>
    </citation>
    <scope>NUCLEOTIDE SEQUENCE [LARGE SCALE GENOMIC DNA]</scope>
</reference>
<dbReference type="InterPro" id="IPR011684">
    <property type="entry name" value="NAB"/>
</dbReference>
<dbReference type="RefSeq" id="XP_027078225.2">
    <property type="nucleotide sequence ID" value="XM_027222424.2"/>
</dbReference>
<evidence type="ECO:0000259" key="4">
    <source>
        <dbReference type="PROSITE" id="PS51774"/>
    </source>
</evidence>
<keyword evidence="6 7" id="KW-0418">Kinase</keyword>
<dbReference type="RefSeq" id="XP_027078227.2">
    <property type="nucleotide sequence ID" value="XM_027222426.2"/>
</dbReference>